<dbReference type="HAMAP" id="MF_00318">
    <property type="entry name" value="Enolase"/>
    <property type="match status" value="1"/>
</dbReference>
<accession>A0A2H0VE60</accession>
<evidence type="ECO:0000256" key="9">
    <source>
        <dbReference type="HAMAP-Rule" id="MF_00318"/>
    </source>
</evidence>
<feature type="active site" description="Proton donor" evidence="9 10">
    <location>
        <position position="212"/>
    </location>
</feature>
<dbReference type="UniPathway" id="UPA00109">
    <property type="reaction ID" value="UER00187"/>
</dbReference>
<name>A0A2H0VE60_9BACT</name>
<dbReference type="InterPro" id="IPR036849">
    <property type="entry name" value="Enolase-like_C_sf"/>
</dbReference>
<keyword evidence="8 9" id="KW-0456">Lyase</keyword>
<dbReference type="SMART" id="SM01193">
    <property type="entry name" value="Enolase_N"/>
    <property type="match status" value="1"/>
</dbReference>
<evidence type="ECO:0000313" key="16">
    <source>
        <dbReference type="Proteomes" id="UP000230557"/>
    </source>
</evidence>
<dbReference type="InterPro" id="IPR020809">
    <property type="entry name" value="Enolase_CS"/>
</dbReference>
<evidence type="ECO:0000256" key="10">
    <source>
        <dbReference type="PIRSR" id="PIRSR001400-1"/>
    </source>
</evidence>
<keyword evidence="15" id="KW-0670">Pyruvate</keyword>
<comment type="pathway">
    <text evidence="1 9">Carbohydrate degradation; glycolysis; pyruvate from D-glyceraldehyde 3-phosphate: step 4/5.</text>
</comment>
<feature type="binding site" evidence="9">
    <location>
        <position position="345"/>
    </location>
    <ligand>
        <name>(2R)-2-phosphoglycerate</name>
        <dbReference type="ChEBI" id="CHEBI:58289"/>
    </ligand>
</feature>
<dbReference type="PIRSF" id="PIRSF001400">
    <property type="entry name" value="Enolase"/>
    <property type="match status" value="1"/>
</dbReference>
<dbReference type="SFLD" id="SFLDG00178">
    <property type="entry name" value="enolase"/>
    <property type="match status" value="1"/>
</dbReference>
<comment type="cofactor">
    <cofactor evidence="9">
        <name>Mg(2+)</name>
        <dbReference type="ChEBI" id="CHEBI:18420"/>
    </cofactor>
    <text evidence="9">Binds a second Mg(2+) ion via substrate during catalysis.</text>
</comment>
<dbReference type="InterPro" id="IPR029017">
    <property type="entry name" value="Enolase-like_N"/>
</dbReference>
<comment type="subcellular location">
    <subcellularLocation>
        <location evidence="9">Cytoplasm</location>
    </subcellularLocation>
    <subcellularLocation>
        <location evidence="9">Secreted</location>
    </subcellularLocation>
    <subcellularLocation>
        <location evidence="9">Cell surface</location>
    </subcellularLocation>
    <text evidence="9">Fractions of enolase are present in both the cytoplasm and on the cell surface.</text>
</comment>
<gene>
    <name evidence="9 15" type="primary">eno</name>
    <name evidence="15" type="ORF">COT91_01730</name>
</gene>
<keyword evidence="9 12" id="KW-0479">Metal-binding</keyword>
<comment type="caution">
    <text evidence="15">The sequence shown here is derived from an EMBL/GenBank/DDBJ whole genome shotgun (WGS) entry which is preliminary data.</text>
</comment>
<feature type="domain" description="Enolase C-terminal TIM barrel" evidence="13">
    <location>
        <begin position="147"/>
        <end position="422"/>
    </location>
</feature>
<dbReference type="CDD" id="cd03313">
    <property type="entry name" value="enolase"/>
    <property type="match status" value="1"/>
</dbReference>
<feature type="binding site" evidence="9">
    <location>
        <position position="374"/>
    </location>
    <ligand>
        <name>(2R)-2-phosphoglycerate</name>
        <dbReference type="ChEBI" id="CHEBI:58289"/>
    </ligand>
</feature>
<feature type="binding site" evidence="11">
    <location>
        <position position="163"/>
    </location>
    <ligand>
        <name>substrate</name>
    </ligand>
</feature>
<dbReference type="Gene3D" id="3.30.390.10">
    <property type="entry name" value="Enolase-like, N-terminal domain"/>
    <property type="match status" value="1"/>
</dbReference>
<dbReference type="NCBIfam" id="TIGR01060">
    <property type="entry name" value="eno"/>
    <property type="match status" value="1"/>
</dbReference>
<proteinExistence type="inferred from homology"/>
<evidence type="ECO:0000259" key="14">
    <source>
        <dbReference type="SMART" id="SM01193"/>
    </source>
</evidence>
<keyword evidence="5 9" id="KW-0964">Secreted</keyword>
<evidence type="ECO:0000256" key="2">
    <source>
        <dbReference type="ARBA" id="ARBA00009604"/>
    </source>
</evidence>
<dbReference type="PRINTS" id="PR00148">
    <property type="entry name" value="ENOLASE"/>
</dbReference>
<dbReference type="GO" id="GO:0000287">
    <property type="term" value="F:magnesium ion binding"/>
    <property type="evidence" value="ECO:0007669"/>
    <property type="project" value="UniProtKB-UniRule"/>
</dbReference>
<dbReference type="Gene3D" id="3.20.20.120">
    <property type="entry name" value="Enolase-like C-terminal domain"/>
    <property type="match status" value="1"/>
</dbReference>
<dbReference type="SFLD" id="SFLDF00002">
    <property type="entry name" value="enolase"/>
    <property type="match status" value="1"/>
</dbReference>
<evidence type="ECO:0000256" key="11">
    <source>
        <dbReference type="PIRSR" id="PIRSR001400-2"/>
    </source>
</evidence>
<organism evidence="15 16">
    <name type="scientific">Candidatus Doudnabacteria bacterium CG10_big_fil_rev_8_21_14_0_10_41_10</name>
    <dbReference type="NCBI Taxonomy" id="1974551"/>
    <lineage>
        <taxon>Bacteria</taxon>
        <taxon>Candidatus Doudnaibacteriota</taxon>
    </lineage>
</organism>
<dbReference type="GO" id="GO:0006096">
    <property type="term" value="P:glycolytic process"/>
    <property type="evidence" value="ECO:0007669"/>
    <property type="project" value="UniProtKB-UniRule"/>
</dbReference>
<dbReference type="SUPFAM" id="SSF51604">
    <property type="entry name" value="Enolase C-terminal domain-like"/>
    <property type="match status" value="1"/>
</dbReference>
<dbReference type="SFLD" id="SFLDS00001">
    <property type="entry name" value="Enolase"/>
    <property type="match status" value="1"/>
</dbReference>
<dbReference type="SUPFAM" id="SSF54826">
    <property type="entry name" value="Enolase N-terminal domain-like"/>
    <property type="match status" value="1"/>
</dbReference>
<feature type="binding site" evidence="9">
    <location>
        <position position="396"/>
    </location>
    <ligand>
        <name>(2R)-2-phosphoglycerate</name>
        <dbReference type="ChEBI" id="CHEBI:58289"/>
    </ligand>
</feature>
<keyword evidence="7 9" id="KW-0324">Glycolysis</keyword>
<feature type="binding site" evidence="11">
    <location>
        <position position="396"/>
    </location>
    <ligand>
        <name>substrate</name>
    </ligand>
</feature>
<evidence type="ECO:0000256" key="6">
    <source>
        <dbReference type="ARBA" id="ARBA00022842"/>
    </source>
</evidence>
<dbReference type="Pfam" id="PF00113">
    <property type="entry name" value="Enolase_C"/>
    <property type="match status" value="1"/>
</dbReference>
<evidence type="ECO:0000256" key="1">
    <source>
        <dbReference type="ARBA" id="ARBA00005031"/>
    </source>
</evidence>
<dbReference type="GO" id="GO:0005576">
    <property type="term" value="C:extracellular region"/>
    <property type="evidence" value="ECO:0007669"/>
    <property type="project" value="UniProtKB-SubCell"/>
</dbReference>
<dbReference type="PANTHER" id="PTHR11902">
    <property type="entry name" value="ENOLASE"/>
    <property type="match status" value="1"/>
</dbReference>
<feature type="binding site" evidence="9 12">
    <location>
        <position position="293"/>
    </location>
    <ligand>
        <name>Mg(2+)</name>
        <dbReference type="ChEBI" id="CHEBI:18420"/>
    </ligand>
</feature>
<dbReference type="SMART" id="SM01192">
    <property type="entry name" value="Enolase_C"/>
    <property type="match status" value="1"/>
</dbReference>
<protein>
    <recommendedName>
        <fullName evidence="4 9">Enolase</fullName>
        <ecNumber evidence="3 9">4.2.1.11</ecNumber>
    </recommendedName>
    <alternativeName>
        <fullName evidence="9">2-phospho-D-glycerate hydro-lyase</fullName>
    </alternativeName>
    <alternativeName>
        <fullName evidence="9">2-phosphoglycerate dehydratase</fullName>
    </alternativeName>
</protein>
<dbReference type="Proteomes" id="UP000230557">
    <property type="component" value="Unassembled WGS sequence"/>
</dbReference>
<dbReference type="InterPro" id="IPR020810">
    <property type="entry name" value="Enolase_C"/>
</dbReference>
<dbReference type="PROSITE" id="PS00164">
    <property type="entry name" value="ENOLASE"/>
    <property type="match status" value="1"/>
</dbReference>
<comment type="similarity">
    <text evidence="2 9">Belongs to the enolase family.</text>
</comment>
<dbReference type="Pfam" id="PF03952">
    <property type="entry name" value="Enolase_N"/>
    <property type="match status" value="1"/>
</dbReference>
<feature type="domain" description="Enolase N-terminal" evidence="14">
    <location>
        <begin position="7"/>
        <end position="137"/>
    </location>
</feature>
<feature type="binding site" evidence="11">
    <location>
        <begin position="372"/>
        <end position="375"/>
    </location>
    <ligand>
        <name>substrate</name>
    </ligand>
</feature>
<feature type="binding site" evidence="9">
    <location>
        <position position="171"/>
    </location>
    <ligand>
        <name>(2R)-2-phosphoglycerate</name>
        <dbReference type="ChEBI" id="CHEBI:58289"/>
    </ligand>
</feature>
<dbReference type="EMBL" id="PFAJ01000023">
    <property type="protein sequence ID" value="PIR97363.1"/>
    <property type="molecule type" value="Genomic_DNA"/>
</dbReference>
<reference evidence="16" key="1">
    <citation type="submission" date="2017-09" db="EMBL/GenBank/DDBJ databases">
        <title>Depth-based differentiation of microbial function through sediment-hosted aquifers and enrichment of novel symbionts in the deep terrestrial subsurface.</title>
        <authorList>
            <person name="Probst A.J."/>
            <person name="Ladd B."/>
            <person name="Jarett J.K."/>
            <person name="Geller-Mcgrath D.E."/>
            <person name="Sieber C.M.K."/>
            <person name="Emerson J.B."/>
            <person name="Anantharaman K."/>
            <person name="Thomas B.C."/>
            <person name="Malmstrom R."/>
            <person name="Stieglmeier M."/>
            <person name="Klingl A."/>
            <person name="Woyke T."/>
            <person name="Ryan C.M."/>
            <person name="Banfield J.F."/>
        </authorList>
    </citation>
    <scope>NUCLEOTIDE SEQUENCE [LARGE SCALE GENOMIC DNA]</scope>
</reference>
<evidence type="ECO:0000256" key="7">
    <source>
        <dbReference type="ARBA" id="ARBA00023152"/>
    </source>
</evidence>
<comment type="cofactor">
    <cofactor evidence="12">
        <name>Mg(2+)</name>
        <dbReference type="ChEBI" id="CHEBI:18420"/>
    </cofactor>
    <text evidence="12">Mg(2+) is required for catalysis and for stabilizing the dimer.</text>
</comment>
<dbReference type="GO" id="GO:0000015">
    <property type="term" value="C:phosphopyruvate hydratase complex"/>
    <property type="evidence" value="ECO:0007669"/>
    <property type="project" value="InterPro"/>
</dbReference>
<evidence type="ECO:0000256" key="12">
    <source>
        <dbReference type="PIRSR" id="PIRSR001400-3"/>
    </source>
</evidence>
<evidence type="ECO:0000256" key="8">
    <source>
        <dbReference type="ARBA" id="ARBA00023239"/>
    </source>
</evidence>
<evidence type="ECO:0000259" key="13">
    <source>
        <dbReference type="SMART" id="SM01192"/>
    </source>
</evidence>
<feature type="binding site" evidence="9 12">
    <location>
        <position position="320"/>
    </location>
    <ligand>
        <name>Mg(2+)</name>
        <dbReference type="ChEBI" id="CHEBI:18420"/>
    </ligand>
</feature>
<feature type="binding site" evidence="9">
    <location>
        <position position="375"/>
    </location>
    <ligand>
        <name>(2R)-2-phosphoglycerate</name>
        <dbReference type="ChEBI" id="CHEBI:58289"/>
    </ligand>
</feature>
<keyword evidence="9" id="KW-0963">Cytoplasm</keyword>
<evidence type="ECO:0000256" key="3">
    <source>
        <dbReference type="ARBA" id="ARBA00012058"/>
    </source>
</evidence>
<dbReference type="PANTHER" id="PTHR11902:SF1">
    <property type="entry name" value="ENOLASE"/>
    <property type="match status" value="1"/>
</dbReference>
<dbReference type="InterPro" id="IPR020811">
    <property type="entry name" value="Enolase_N"/>
</dbReference>
<comment type="catalytic activity">
    <reaction evidence="9">
        <text>(2R)-2-phosphoglycerate = phosphoenolpyruvate + H2O</text>
        <dbReference type="Rhea" id="RHEA:10164"/>
        <dbReference type="ChEBI" id="CHEBI:15377"/>
        <dbReference type="ChEBI" id="CHEBI:58289"/>
        <dbReference type="ChEBI" id="CHEBI:58702"/>
        <dbReference type="EC" id="4.2.1.11"/>
    </reaction>
</comment>
<feature type="active site" description="Proton acceptor" evidence="9 10">
    <location>
        <position position="345"/>
    </location>
</feature>
<feature type="binding site" evidence="11">
    <location>
        <position position="172"/>
    </location>
    <ligand>
        <name>substrate</name>
    </ligand>
</feature>
<dbReference type="GO" id="GO:0009986">
    <property type="term" value="C:cell surface"/>
    <property type="evidence" value="ECO:0007669"/>
    <property type="project" value="UniProtKB-SubCell"/>
</dbReference>
<feature type="binding site" evidence="11">
    <location>
        <position position="293"/>
    </location>
    <ligand>
        <name>substrate</name>
    </ligand>
</feature>
<comment type="function">
    <text evidence="9">Catalyzes the reversible conversion of 2-phosphoglycerate (2-PG) into phosphoenolpyruvate (PEP). It is essential for the degradation of carbohydrates via glycolysis.</text>
</comment>
<sequence length="422" mass="46407">MPTGNRIKKISALEILDSRGIPTVGVKVELKNGIKGSAQVPSGTSSGKFEVFELRDGDKKRYNGKGVLKAVKNVTTVLGPKLKGMNVSDQTAIDKKMLQLDGTKNKSKLGANAILGVSIACSRAAAYSAKTPLYKYLRALYGLKSKTYSLPQPMFNLLNGGAHAESGMDVQEFMFIPRGKTFAESLRFASDTFFALKKLLQFGKFSTGVGAEGGFAPNLQNSKQAIEILLEATRQAKIPTRLVGIGLDIAASEFYDKQSNSYVMSREKAIFSRERLIAWYAELINNFPIILIEDGLHEDDWEGWMKLNSRLGNKVKIVGDDFIVTNSKRLQEAIDKKALNSLIIKPNQIGTVTETFETIRLAQKNKIATVISHRSGGVNDSFIADLAVSVNSEFIKSGSVSRGERVAKYNRLLEIENQLNKR</sequence>
<dbReference type="GO" id="GO:0004634">
    <property type="term" value="F:phosphopyruvate hydratase activity"/>
    <property type="evidence" value="ECO:0007669"/>
    <property type="project" value="UniProtKB-UniRule"/>
</dbReference>
<evidence type="ECO:0000313" key="15">
    <source>
        <dbReference type="EMBL" id="PIR97363.1"/>
    </source>
</evidence>
<dbReference type="EC" id="4.2.1.11" evidence="3 9"/>
<dbReference type="AlphaFoldDB" id="A0A2H0VE60"/>
<feature type="binding site" evidence="9 12">
    <location>
        <position position="248"/>
    </location>
    <ligand>
        <name>Mg(2+)</name>
        <dbReference type="ChEBI" id="CHEBI:18420"/>
    </ligand>
</feature>
<feature type="binding site" evidence="11">
    <location>
        <position position="320"/>
    </location>
    <ligand>
        <name>substrate</name>
    </ligand>
</feature>
<evidence type="ECO:0000256" key="4">
    <source>
        <dbReference type="ARBA" id="ARBA00017068"/>
    </source>
</evidence>
<evidence type="ECO:0000256" key="5">
    <source>
        <dbReference type="ARBA" id="ARBA00022525"/>
    </source>
</evidence>
<keyword evidence="6 9" id="KW-0460">Magnesium</keyword>
<dbReference type="InterPro" id="IPR000941">
    <property type="entry name" value="Enolase"/>
</dbReference>